<organism evidence="6 7">
    <name type="scientific">Erythroxylum novogranatense</name>
    <dbReference type="NCBI Taxonomy" id="1862640"/>
    <lineage>
        <taxon>Eukaryota</taxon>
        <taxon>Viridiplantae</taxon>
        <taxon>Streptophyta</taxon>
        <taxon>Embryophyta</taxon>
        <taxon>Tracheophyta</taxon>
        <taxon>Spermatophyta</taxon>
        <taxon>Magnoliopsida</taxon>
        <taxon>eudicotyledons</taxon>
        <taxon>Gunneridae</taxon>
        <taxon>Pentapetalae</taxon>
        <taxon>rosids</taxon>
        <taxon>fabids</taxon>
        <taxon>Malpighiales</taxon>
        <taxon>Erythroxylaceae</taxon>
        <taxon>Erythroxylum</taxon>
    </lineage>
</organism>
<dbReference type="EMBL" id="JAIWQS010000002">
    <property type="protein sequence ID" value="KAJ8772016.1"/>
    <property type="molecule type" value="Genomic_DNA"/>
</dbReference>
<evidence type="ECO:0000259" key="5">
    <source>
        <dbReference type="PROSITE" id="PS50089"/>
    </source>
</evidence>
<reference evidence="6 7" key="1">
    <citation type="submission" date="2021-09" db="EMBL/GenBank/DDBJ databases">
        <title>Genomic insights and catalytic innovation underlie evolution of tropane alkaloids biosynthesis.</title>
        <authorList>
            <person name="Wang Y.-J."/>
            <person name="Tian T."/>
            <person name="Huang J.-P."/>
            <person name="Huang S.-X."/>
        </authorList>
    </citation>
    <scope>NUCLEOTIDE SEQUENCE [LARGE SCALE GENOMIC DNA]</scope>
    <source>
        <strain evidence="6">KIB-2018</strain>
        <tissue evidence="6">Leaf</tissue>
    </source>
</reference>
<dbReference type="Proteomes" id="UP001159364">
    <property type="component" value="Linkage Group LG02"/>
</dbReference>
<dbReference type="PANTHER" id="PTHR47692:SF2">
    <property type="entry name" value="ZINC FINGER RING-TYPE DOMAIN CONTAINING PROTEIN"/>
    <property type="match status" value="1"/>
</dbReference>
<dbReference type="PANTHER" id="PTHR47692">
    <property type="entry name" value="RING/U-BOX SUPERFAMILY PROTEIN"/>
    <property type="match status" value="1"/>
</dbReference>
<dbReference type="InterPro" id="IPR018957">
    <property type="entry name" value="Znf_C3HC4_RING-type"/>
</dbReference>
<evidence type="ECO:0000256" key="4">
    <source>
        <dbReference type="PROSITE-ProRule" id="PRU00175"/>
    </source>
</evidence>
<keyword evidence="2 4" id="KW-0863">Zinc-finger</keyword>
<keyword evidence="3" id="KW-0862">Zinc</keyword>
<dbReference type="PROSITE" id="PS50089">
    <property type="entry name" value="ZF_RING_2"/>
    <property type="match status" value="1"/>
</dbReference>
<dbReference type="InterPro" id="IPR013083">
    <property type="entry name" value="Znf_RING/FYVE/PHD"/>
</dbReference>
<evidence type="ECO:0000313" key="6">
    <source>
        <dbReference type="EMBL" id="KAJ8772016.1"/>
    </source>
</evidence>
<feature type="domain" description="RING-type" evidence="5">
    <location>
        <begin position="34"/>
        <end position="83"/>
    </location>
</feature>
<dbReference type="SUPFAM" id="SSF57850">
    <property type="entry name" value="RING/U-box"/>
    <property type="match status" value="1"/>
</dbReference>
<dbReference type="Pfam" id="PF00097">
    <property type="entry name" value="zf-C3HC4"/>
    <property type="match status" value="1"/>
</dbReference>
<comment type="caution">
    <text evidence="6">The sequence shown here is derived from an EMBL/GenBank/DDBJ whole genome shotgun (WGS) entry which is preliminary data.</text>
</comment>
<dbReference type="PROSITE" id="PS00518">
    <property type="entry name" value="ZF_RING_1"/>
    <property type="match status" value="1"/>
</dbReference>
<dbReference type="AlphaFoldDB" id="A0AAV8TYD2"/>
<sequence>MEPEQGDQPQQLQVNDVNIHNKNQSLAATDTGPCPICLGSFVEESYLDICFHKFCYTCILHWTKVVAAKHSRKPPSVKCPLCKVENFSIIYGYDGSSFQRQHVNQDFATSSFFSKAHRYRLQCYYTEPGLLDDKINVSQYWKSRKYLQLNRWLQSWLKREIQALTQEEDVDIITHHILGVIDSFSRRNEQVHQTKKHEAKQEEFKTLVSDAARPFLARRTDRFVNELIIFLASGLNIEAYDEVYKQHLGWNTSSVIVEDEDSESNELVPAVPYLYIFDENSSEGD</sequence>
<dbReference type="GO" id="GO:0008270">
    <property type="term" value="F:zinc ion binding"/>
    <property type="evidence" value="ECO:0007669"/>
    <property type="project" value="UniProtKB-KW"/>
</dbReference>
<dbReference type="InterPro" id="IPR017907">
    <property type="entry name" value="Znf_RING_CS"/>
</dbReference>
<evidence type="ECO:0000256" key="3">
    <source>
        <dbReference type="ARBA" id="ARBA00022833"/>
    </source>
</evidence>
<dbReference type="Gene3D" id="3.30.40.10">
    <property type="entry name" value="Zinc/RING finger domain, C3HC4 (zinc finger)"/>
    <property type="match status" value="1"/>
</dbReference>
<evidence type="ECO:0000256" key="2">
    <source>
        <dbReference type="ARBA" id="ARBA00022771"/>
    </source>
</evidence>
<gene>
    <name evidence="6" type="ORF">K2173_027193</name>
</gene>
<accession>A0AAV8TYD2</accession>
<dbReference type="InterPro" id="IPR001841">
    <property type="entry name" value="Znf_RING"/>
</dbReference>
<evidence type="ECO:0000256" key="1">
    <source>
        <dbReference type="ARBA" id="ARBA00022723"/>
    </source>
</evidence>
<protein>
    <recommendedName>
        <fullName evidence="5">RING-type domain-containing protein</fullName>
    </recommendedName>
</protein>
<evidence type="ECO:0000313" key="7">
    <source>
        <dbReference type="Proteomes" id="UP001159364"/>
    </source>
</evidence>
<name>A0AAV8TYD2_9ROSI</name>
<keyword evidence="7" id="KW-1185">Reference proteome</keyword>
<keyword evidence="1" id="KW-0479">Metal-binding</keyword>
<dbReference type="SMART" id="SM00184">
    <property type="entry name" value="RING"/>
    <property type="match status" value="1"/>
</dbReference>
<proteinExistence type="predicted"/>